<dbReference type="PROSITE" id="PS00463">
    <property type="entry name" value="ZN2_CY6_FUNGAL_1"/>
    <property type="match status" value="1"/>
</dbReference>
<comment type="caution">
    <text evidence="7">The sequence shown here is derived from an EMBL/GenBank/DDBJ whole genome shotgun (WGS) entry which is preliminary data.</text>
</comment>
<evidence type="ECO:0000256" key="4">
    <source>
        <dbReference type="ARBA" id="ARBA00023242"/>
    </source>
</evidence>
<dbReference type="GO" id="GO:0000981">
    <property type="term" value="F:DNA-binding transcription factor activity, RNA polymerase II-specific"/>
    <property type="evidence" value="ECO:0007669"/>
    <property type="project" value="InterPro"/>
</dbReference>
<dbReference type="RefSeq" id="XP_018687532.1">
    <property type="nucleotide sequence ID" value="XM_018843205.1"/>
</dbReference>
<organism evidence="7 8">
    <name type="scientific">Fonsecaea erecta</name>
    <dbReference type="NCBI Taxonomy" id="1367422"/>
    <lineage>
        <taxon>Eukaryota</taxon>
        <taxon>Fungi</taxon>
        <taxon>Dikarya</taxon>
        <taxon>Ascomycota</taxon>
        <taxon>Pezizomycotina</taxon>
        <taxon>Eurotiomycetes</taxon>
        <taxon>Chaetothyriomycetidae</taxon>
        <taxon>Chaetothyriales</taxon>
        <taxon>Herpotrichiellaceae</taxon>
        <taxon>Fonsecaea</taxon>
    </lineage>
</organism>
<protein>
    <recommendedName>
        <fullName evidence="6">Zn(2)-C6 fungal-type domain-containing protein</fullName>
    </recommendedName>
</protein>
<dbReference type="PROSITE" id="PS50048">
    <property type="entry name" value="ZN2_CY6_FUNGAL_2"/>
    <property type="match status" value="1"/>
</dbReference>
<gene>
    <name evidence="7" type="ORF">AYL99_11700</name>
</gene>
<name>A0A178Z511_9EURO</name>
<dbReference type="AlphaFoldDB" id="A0A178Z511"/>
<keyword evidence="3" id="KW-0804">Transcription</keyword>
<dbReference type="PANTHER" id="PTHR37534">
    <property type="entry name" value="TRANSCRIPTIONAL ACTIVATOR PROTEIN UGA3"/>
    <property type="match status" value="1"/>
</dbReference>
<dbReference type="OrthoDB" id="5418899at2759"/>
<evidence type="ECO:0000313" key="7">
    <source>
        <dbReference type="EMBL" id="OAP54165.1"/>
    </source>
</evidence>
<keyword evidence="4" id="KW-0539">Nucleus</keyword>
<keyword evidence="1" id="KW-0805">Transcription regulation</keyword>
<dbReference type="GeneID" id="30015868"/>
<dbReference type="Proteomes" id="UP000078343">
    <property type="component" value="Unassembled WGS sequence"/>
</dbReference>
<dbReference type="Gene3D" id="4.10.240.10">
    <property type="entry name" value="Zn(2)-C6 fungal-type DNA-binding domain"/>
    <property type="match status" value="1"/>
</dbReference>
<feature type="region of interest" description="Disordered" evidence="5">
    <location>
        <begin position="216"/>
        <end position="238"/>
    </location>
</feature>
<keyword evidence="2" id="KW-0238">DNA-binding</keyword>
<sequence length="238" mass="26160">MSSANTRSRTGCLTCRARKIRCDEAQPNCANCQRGHRECVRSDLPFRHQQNSGISNSSEKHPFHSYFKKSQTYSEEHLMAFLPVPQQLTWVYITNPCAEDANAVTPPLSRTSSNSDMVQQVAAPHPYIEHASAITPPFARTSTPSDMVEKVAAPALEALATAAAEETSYPPQITIHYAPANPATDSHPEYGFVQAEPGGGTSEDFYERLHYYLSSSSPQNQTDLSLIDPDLESSVNAN</sequence>
<dbReference type="GO" id="GO:0003677">
    <property type="term" value="F:DNA binding"/>
    <property type="evidence" value="ECO:0007669"/>
    <property type="project" value="UniProtKB-KW"/>
</dbReference>
<proteinExistence type="predicted"/>
<dbReference type="GO" id="GO:0008270">
    <property type="term" value="F:zinc ion binding"/>
    <property type="evidence" value="ECO:0007669"/>
    <property type="project" value="InterPro"/>
</dbReference>
<dbReference type="InterPro" id="IPR001138">
    <property type="entry name" value="Zn2Cys6_DnaBD"/>
</dbReference>
<dbReference type="InterPro" id="IPR036864">
    <property type="entry name" value="Zn2-C6_fun-type_DNA-bd_sf"/>
</dbReference>
<dbReference type="STRING" id="1367422.A0A178Z511"/>
<evidence type="ECO:0000259" key="6">
    <source>
        <dbReference type="PROSITE" id="PS50048"/>
    </source>
</evidence>
<feature type="domain" description="Zn(2)-C6 fungal-type" evidence="6">
    <location>
        <begin position="11"/>
        <end position="41"/>
    </location>
</feature>
<evidence type="ECO:0000256" key="2">
    <source>
        <dbReference type="ARBA" id="ARBA00023125"/>
    </source>
</evidence>
<dbReference type="SUPFAM" id="SSF57701">
    <property type="entry name" value="Zn2/Cys6 DNA-binding domain"/>
    <property type="match status" value="1"/>
</dbReference>
<evidence type="ECO:0000256" key="3">
    <source>
        <dbReference type="ARBA" id="ARBA00023163"/>
    </source>
</evidence>
<dbReference type="PANTHER" id="PTHR37534:SF46">
    <property type="entry name" value="ZN(II)2CYS6 TRANSCRIPTION FACTOR (EUROFUNG)"/>
    <property type="match status" value="1"/>
</dbReference>
<keyword evidence="8" id="KW-1185">Reference proteome</keyword>
<evidence type="ECO:0000256" key="1">
    <source>
        <dbReference type="ARBA" id="ARBA00023015"/>
    </source>
</evidence>
<dbReference type="EMBL" id="LVYI01000015">
    <property type="protein sequence ID" value="OAP54165.1"/>
    <property type="molecule type" value="Genomic_DNA"/>
</dbReference>
<reference evidence="7 8" key="1">
    <citation type="submission" date="2016-04" db="EMBL/GenBank/DDBJ databases">
        <title>Draft genome of Fonsecaea erecta CBS 125763.</title>
        <authorList>
            <person name="Weiss V.A."/>
            <person name="Vicente V.A."/>
            <person name="Raittz R.T."/>
            <person name="Moreno L.F."/>
            <person name="De Souza E.M."/>
            <person name="Pedrosa F.O."/>
            <person name="Steffens M.B."/>
            <person name="Faoro H."/>
            <person name="Tadra-Sfeir M.Z."/>
            <person name="Najafzadeh M.J."/>
            <person name="Felipe M.S."/>
            <person name="Teixeira M."/>
            <person name="Sun J."/>
            <person name="Xi L."/>
            <person name="Gomes R."/>
            <person name="De Azevedo C.M."/>
            <person name="Salgado C.G."/>
            <person name="Da Silva M.B."/>
            <person name="Nascimento M.F."/>
            <person name="Queiroz-Telles F."/>
            <person name="Attili D.S."/>
            <person name="Gorbushina A."/>
        </authorList>
    </citation>
    <scope>NUCLEOTIDE SEQUENCE [LARGE SCALE GENOMIC DNA]</scope>
    <source>
        <strain evidence="7 8">CBS 125763</strain>
    </source>
</reference>
<evidence type="ECO:0000256" key="5">
    <source>
        <dbReference type="SAM" id="MobiDB-lite"/>
    </source>
</evidence>
<dbReference type="CDD" id="cd00067">
    <property type="entry name" value="GAL4"/>
    <property type="match status" value="1"/>
</dbReference>
<evidence type="ECO:0000313" key="8">
    <source>
        <dbReference type="Proteomes" id="UP000078343"/>
    </source>
</evidence>
<dbReference type="SMART" id="SM00066">
    <property type="entry name" value="GAL4"/>
    <property type="match status" value="1"/>
</dbReference>
<dbReference type="Pfam" id="PF00172">
    <property type="entry name" value="Zn_clus"/>
    <property type="match status" value="1"/>
</dbReference>
<accession>A0A178Z511</accession>